<protein>
    <recommendedName>
        <fullName evidence="3">AMP-dependent synthetase/ligase domain-containing protein</fullName>
    </recommendedName>
</protein>
<dbReference type="EMBL" id="QRNS01000058">
    <property type="protein sequence ID" value="RHK59328.1"/>
    <property type="molecule type" value="Genomic_DNA"/>
</dbReference>
<dbReference type="InterPro" id="IPR042099">
    <property type="entry name" value="ANL_N_sf"/>
</dbReference>
<accession>A0A415H136</accession>
<gene>
    <name evidence="1" type="ORF">DW054_16255</name>
</gene>
<dbReference type="PANTHER" id="PTHR43845">
    <property type="entry name" value="BLR5969 PROTEIN"/>
    <property type="match status" value="1"/>
</dbReference>
<comment type="caution">
    <text evidence="1">The sequence shown here is derived from an EMBL/GenBank/DDBJ whole genome shotgun (WGS) entry which is preliminary data.</text>
</comment>
<dbReference type="Proteomes" id="UP000284152">
    <property type="component" value="Unassembled WGS sequence"/>
</dbReference>
<organism evidence="1 2">
    <name type="scientific">Dorea formicigenerans</name>
    <dbReference type="NCBI Taxonomy" id="39486"/>
    <lineage>
        <taxon>Bacteria</taxon>
        <taxon>Bacillati</taxon>
        <taxon>Bacillota</taxon>
        <taxon>Clostridia</taxon>
        <taxon>Lachnospirales</taxon>
        <taxon>Lachnospiraceae</taxon>
        <taxon>Dorea</taxon>
    </lineage>
</organism>
<name>A0A415H136_9FIRM</name>
<evidence type="ECO:0000313" key="2">
    <source>
        <dbReference type="Proteomes" id="UP000284152"/>
    </source>
</evidence>
<dbReference type="Gene3D" id="3.40.50.12780">
    <property type="entry name" value="N-terminal domain of ligase-like"/>
    <property type="match status" value="1"/>
</dbReference>
<evidence type="ECO:0008006" key="3">
    <source>
        <dbReference type="Google" id="ProtNLM"/>
    </source>
</evidence>
<sequence length="241" mass="27732">MNEILEELNRTINIAKRNPFYDEIQQVSSISEFEELPTLEKEELLKLKPEDFVRGYEGHLYEYHETSGTEETPLATWFTKADFMGYVEQILESPINFNENDRILIRFPSALSVPAHTFTEVVHRRNGCVLHAGRSDRNCGYKRAITLLLKFKATILAGNVMEIFLLGYVAKKMGYDTKKDFSLRAICTAGEVLSEARRRRLEVLWGVPIYNFYGTTELGNLAVSDNDINLKVSDKNFYLEV</sequence>
<dbReference type="AlphaFoldDB" id="A0A415H136"/>
<proteinExistence type="predicted"/>
<reference evidence="1 2" key="1">
    <citation type="submission" date="2018-08" db="EMBL/GenBank/DDBJ databases">
        <title>A genome reference for cultivated species of the human gut microbiota.</title>
        <authorList>
            <person name="Zou Y."/>
            <person name="Xue W."/>
            <person name="Luo G."/>
        </authorList>
    </citation>
    <scope>NUCLEOTIDE SEQUENCE [LARGE SCALE GENOMIC DNA]</scope>
    <source>
        <strain evidence="1 2">AF42-21</strain>
    </source>
</reference>
<dbReference type="SUPFAM" id="SSF56801">
    <property type="entry name" value="Acetyl-CoA synthetase-like"/>
    <property type="match status" value="1"/>
</dbReference>
<dbReference type="PANTHER" id="PTHR43845:SF1">
    <property type="entry name" value="BLR5969 PROTEIN"/>
    <property type="match status" value="1"/>
</dbReference>
<evidence type="ECO:0000313" key="1">
    <source>
        <dbReference type="EMBL" id="RHK59328.1"/>
    </source>
</evidence>